<dbReference type="Proteomes" id="UP000784294">
    <property type="component" value="Unassembled WGS sequence"/>
</dbReference>
<sequence>MSISPVLDEPDVCLLYDESQYRNQLCPVYAKSYYGIKPPEAYLRLRPKPRNMMQCFCMHFRSTHRLSTAQYISGVERAEEEEQFKINWTKQIQNRTMALSGWAWRHANKINSYILGVNILQN</sequence>
<proteinExistence type="predicted"/>
<comment type="caution">
    <text evidence="1">The sequence shown here is derived from an EMBL/GenBank/DDBJ whole genome shotgun (WGS) entry which is preliminary data.</text>
</comment>
<evidence type="ECO:0000313" key="1">
    <source>
        <dbReference type="EMBL" id="VEL42302.1"/>
    </source>
</evidence>
<organism evidence="1 2">
    <name type="scientific">Protopolystoma xenopodis</name>
    <dbReference type="NCBI Taxonomy" id="117903"/>
    <lineage>
        <taxon>Eukaryota</taxon>
        <taxon>Metazoa</taxon>
        <taxon>Spiralia</taxon>
        <taxon>Lophotrochozoa</taxon>
        <taxon>Platyhelminthes</taxon>
        <taxon>Monogenea</taxon>
        <taxon>Polyopisthocotylea</taxon>
        <taxon>Polystomatidea</taxon>
        <taxon>Polystomatidae</taxon>
        <taxon>Protopolystoma</taxon>
    </lineage>
</organism>
<keyword evidence="2" id="KW-1185">Reference proteome</keyword>
<dbReference type="EMBL" id="CAAALY010273679">
    <property type="protein sequence ID" value="VEL42302.1"/>
    <property type="molecule type" value="Genomic_DNA"/>
</dbReference>
<name>A0A3S5B0H4_9PLAT</name>
<dbReference type="AlphaFoldDB" id="A0A3S5B0H4"/>
<protein>
    <submittedName>
        <fullName evidence="1">Uncharacterized protein</fullName>
    </submittedName>
</protein>
<reference evidence="1" key="1">
    <citation type="submission" date="2018-11" db="EMBL/GenBank/DDBJ databases">
        <authorList>
            <consortium name="Pathogen Informatics"/>
        </authorList>
    </citation>
    <scope>NUCLEOTIDE SEQUENCE</scope>
</reference>
<gene>
    <name evidence="1" type="ORF">PXEA_LOCUS35742</name>
</gene>
<evidence type="ECO:0000313" key="2">
    <source>
        <dbReference type="Proteomes" id="UP000784294"/>
    </source>
</evidence>
<accession>A0A3S5B0H4</accession>